<evidence type="ECO:0008006" key="5">
    <source>
        <dbReference type="Google" id="ProtNLM"/>
    </source>
</evidence>
<evidence type="ECO:0000256" key="1">
    <source>
        <dbReference type="SAM" id="MobiDB-lite"/>
    </source>
</evidence>
<feature type="region of interest" description="Disordered" evidence="1">
    <location>
        <begin position="131"/>
        <end position="152"/>
    </location>
</feature>
<evidence type="ECO:0000313" key="4">
    <source>
        <dbReference type="Proteomes" id="UP000799324"/>
    </source>
</evidence>
<keyword evidence="2" id="KW-0472">Membrane</keyword>
<evidence type="ECO:0000256" key="2">
    <source>
        <dbReference type="SAM" id="Phobius"/>
    </source>
</evidence>
<accession>A0A6A6SN93</accession>
<dbReference type="Proteomes" id="UP000799324">
    <property type="component" value="Unassembled WGS sequence"/>
</dbReference>
<dbReference type="OrthoDB" id="3539644at2759"/>
<evidence type="ECO:0000313" key="3">
    <source>
        <dbReference type="EMBL" id="KAF2649345.1"/>
    </source>
</evidence>
<organism evidence="3 4">
    <name type="scientific">Lophiostoma macrostomum CBS 122681</name>
    <dbReference type="NCBI Taxonomy" id="1314788"/>
    <lineage>
        <taxon>Eukaryota</taxon>
        <taxon>Fungi</taxon>
        <taxon>Dikarya</taxon>
        <taxon>Ascomycota</taxon>
        <taxon>Pezizomycotina</taxon>
        <taxon>Dothideomycetes</taxon>
        <taxon>Pleosporomycetidae</taxon>
        <taxon>Pleosporales</taxon>
        <taxon>Lophiostomataceae</taxon>
        <taxon>Lophiostoma</taxon>
    </lineage>
</organism>
<reference evidence="3" key="1">
    <citation type="journal article" date="2020" name="Stud. Mycol.">
        <title>101 Dothideomycetes genomes: a test case for predicting lifestyles and emergence of pathogens.</title>
        <authorList>
            <person name="Haridas S."/>
            <person name="Albert R."/>
            <person name="Binder M."/>
            <person name="Bloem J."/>
            <person name="Labutti K."/>
            <person name="Salamov A."/>
            <person name="Andreopoulos B."/>
            <person name="Baker S."/>
            <person name="Barry K."/>
            <person name="Bills G."/>
            <person name="Bluhm B."/>
            <person name="Cannon C."/>
            <person name="Castanera R."/>
            <person name="Culley D."/>
            <person name="Daum C."/>
            <person name="Ezra D."/>
            <person name="Gonzalez J."/>
            <person name="Henrissat B."/>
            <person name="Kuo A."/>
            <person name="Liang C."/>
            <person name="Lipzen A."/>
            <person name="Lutzoni F."/>
            <person name="Magnuson J."/>
            <person name="Mondo S."/>
            <person name="Nolan M."/>
            <person name="Ohm R."/>
            <person name="Pangilinan J."/>
            <person name="Park H.-J."/>
            <person name="Ramirez L."/>
            <person name="Alfaro M."/>
            <person name="Sun H."/>
            <person name="Tritt A."/>
            <person name="Yoshinaga Y."/>
            <person name="Zwiers L.-H."/>
            <person name="Turgeon B."/>
            <person name="Goodwin S."/>
            <person name="Spatafora J."/>
            <person name="Crous P."/>
            <person name="Grigoriev I."/>
        </authorList>
    </citation>
    <scope>NUCLEOTIDE SEQUENCE</scope>
    <source>
        <strain evidence="3">CBS 122681</strain>
    </source>
</reference>
<feature type="compositionally biased region" description="Low complexity" evidence="1">
    <location>
        <begin position="131"/>
        <end position="146"/>
    </location>
</feature>
<keyword evidence="4" id="KW-1185">Reference proteome</keyword>
<keyword evidence="2" id="KW-1133">Transmembrane helix</keyword>
<sequence>MFIDTDAANQGTKFQITAASPKALDGPSKDVSPEMESFLGQEAPPSYLEATTPRPWIGRPSGDEEARLLSFDGRTSPPPVDGSWKDFYYRRRGFREHWTRRRMLRWGIVSLIIILLLVILIVVSSRKPPATTIAAPPQPAQSATPSHTPENYPIRWPARCGKDYNVKTEEFSYGSPSEFQVKESMSPFDTFKTVSGWIHVVRAPSSQAAGTIQVKFAYAVSSAVDVNSIAYKSSATGLTIGHTTSTGVMNALQQKKNCLGMSVVVYVAPGAQLDTLNVAAVHLGMQVHAGVDFSVANETAISLTSGTLDASSFKSRVTKLETISGSISGKYPLLDSLSVSTMSGSVYITVAPEENAEGNPQPALFSAQSVSGSIRADFERKRIPERDYQITIDTKAGSVGGELIHGSKTTLSSLSGSITADVLPLGFGDETSTLETSTRAGLTEVTVQPPYKKAEAGMSKLVSSHKSISGNINLTYPQEWEGRVDGSSVIGEIHLEGKDLELLEEVKDPGSFRVAAKKGEGKSRMDFETVDGACDVRVGKL</sequence>
<protein>
    <recommendedName>
        <fullName evidence="5">Adhesin domain-containing protein</fullName>
    </recommendedName>
</protein>
<gene>
    <name evidence="3" type="ORF">K491DRAFT_683928</name>
</gene>
<name>A0A6A6SN93_9PLEO</name>
<dbReference type="AlphaFoldDB" id="A0A6A6SN93"/>
<dbReference type="EMBL" id="MU004496">
    <property type="protein sequence ID" value="KAF2649345.1"/>
    <property type="molecule type" value="Genomic_DNA"/>
</dbReference>
<proteinExistence type="predicted"/>
<keyword evidence="2" id="KW-0812">Transmembrane</keyword>
<feature type="transmembrane region" description="Helical" evidence="2">
    <location>
        <begin position="103"/>
        <end position="123"/>
    </location>
</feature>